<name>A0ABW7B9A4_9ACTN</name>
<evidence type="ECO:0008006" key="3">
    <source>
        <dbReference type="Google" id="ProtNLM"/>
    </source>
</evidence>
<evidence type="ECO:0000313" key="2">
    <source>
        <dbReference type="Proteomes" id="UP001604267"/>
    </source>
</evidence>
<reference evidence="1 2" key="1">
    <citation type="submission" date="2024-10" db="EMBL/GenBank/DDBJ databases">
        <title>The Natural Products Discovery Center: Release of the First 8490 Sequenced Strains for Exploring Actinobacteria Biosynthetic Diversity.</title>
        <authorList>
            <person name="Kalkreuter E."/>
            <person name="Kautsar S.A."/>
            <person name="Yang D."/>
            <person name="Bader C.D."/>
            <person name="Teijaro C.N."/>
            <person name="Fluegel L."/>
            <person name="Davis C.M."/>
            <person name="Simpson J.R."/>
            <person name="Lauterbach L."/>
            <person name="Steele A.D."/>
            <person name="Gui C."/>
            <person name="Meng S."/>
            <person name="Li G."/>
            <person name="Viehrig K."/>
            <person name="Ye F."/>
            <person name="Su P."/>
            <person name="Kiefer A.F."/>
            <person name="Nichols A."/>
            <person name="Cepeda A.J."/>
            <person name="Yan W."/>
            <person name="Fan B."/>
            <person name="Jiang Y."/>
            <person name="Adhikari A."/>
            <person name="Zheng C.-J."/>
            <person name="Schuster L."/>
            <person name="Cowan T.M."/>
            <person name="Smanski M.J."/>
            <person name="Chevrette M.G."/>
            <person name="De Carvalho L.P.S."/>
            <person name="Shen B."/>
        </authorList>
    </citation>
    <scope>NUCLEOTIDE SEQUENCE [LARGE SCALE GENOMIC DNA]</scope>
    <source>
        <strain evidence="1 2">NPDC048320</strain>
    </source>
</reference>
<dbReference type="EMBL" id="JBICYV010000013">
    <property type="protein sequence ID" value="MFG3013772.1"/>
    <property type="molecule type" value="Genomic_DNA"/>
</dbReference>
<dbReference type="Proteomes" id="UP001604267">
    <property type="component" value="Unassembled WGS sequence"/>
</dbReference>
<accession>A0ABW7B9A4</accession>
<dbReference type="SUPFAM" id="SSF56112">
    <property type="entry name" value="Protein kinase-like (PK-like)"/>
    <property type="match status" value="1"/>
</dbReference>
<dbReference type="InterPro" id="IPR011009">
    <property type="entry name" value="Kinase-like_dom_sf"/>
</dbReference>
<protein>
    <recommendedName>
        <fullName evidence="3">Aminoglycoside phosphotransferase</fullName>
    </recommendedName>
</protein>
<keyword evidence="2" id="KW-1185">Reference proteome</keyword>
<evidence type="ECO:0000313" key="1">
    <source>
        <dbReference type="EMBL" id="MFG3013772.1"/>
    </source>
</evidence>
<dbReference type="RefSeq" id="WP_392819782.1">
    <property type="nucleotide sequence ID" value="NZ_JBICYV010000013.1"/>
</dbReference>
<organism evidence="1 2">
    <name type="scientific">Streptomyces cinerochromogenes</name>
    <dbReference type="NCBI Taxonomy" id="66422"/>
    <lineage>
        <taxon>Bacteria</taxon>
        <taxon>Bacillati</taxon>
        <taxon>Actinomycetota</taxon>
        <taxon>Actinomycetes</taxon>
        <taxon>Kitasatosporales</taxon>
        <taxon>Streptomycetaceae</taxon>
        <taxon>Streptomyces</taxon>
    </lineage>
</organism>
<proteinExistence type="predicted"/>
<gene>
    <name evidence="1" type="ORF">ACGFZB_25685</name>
</gene>
<sequence>MTVEEGGEFWGWAGRTLEAPARTAAGTAAWLRLVAVPEDKAFGKLWEGAWEAQHALGSLDGHRPALIGLHDATEDGTAYRAELSVRVDEPVLSTDPILQQDLDLPGQWWTDLAHPLHKLAATPTDRIAVRTQYMQRAIPQFLDIPAPEAPCWNTAHADLHWANLTTPLRILDWEGWGAAPAGFDAAMLYAYTLRCLATAARVRETFPALGRSETLAAEATVCAMLLQTVDRGDNLVLEYPLRMWAQEIRRRYP</sequence>
<comment type="caution">
    <text evidence="1">The sequence shown here is derived from an EMBL/GenBank/DDBJ whole genome shotgun (WGS) entry which is preliminary data.</text>
</comment>